<dbReference type="GO" id="GO:0017001">
    <property type="term" value="P:antibiotic catabolic process"/>
    <property type="evidence" value="ECO:0007669"/>
    <property type="project" value="UniProtKB-ARBA"/>
</dbReference>
<accession>A0A3P3XN41</accession>
<dbReference type="SMART" id="SM00849">
    <property type="entry name" value="Lactamase_B"/>
    <property type="match status" value="1"/>
</dbReference>
<comment type="similarity">
    <text evidence="1">Belongs to the metallo-beta-lactamase superfamily. Class-B beta-lactamase family.</text>
</comment>
<sequence>MEQLTKNVFAETKLRGCNPGYVVTSDGVVVIDTPQLPTYAIRMREECEAKGHIRYIINTEHHVDHIFGNYFFKSAEHVISHEETQKLFMVVYPQINPYEYAKEAMPTDDPEGIPLFPDEKTYFADPKRPDITITQDATIIVGDRTFNLLHTPGHTPGQLAVHIPEERIAFVGDTIFNHCQTWLYTSNLEQWFRSLDRLLDLDVDLLVPGHGPVCTKQEIYVQRAFLLEWITAVATAVAKGWSKEECIANISFLDRFPCDIGQEYMGPEVTRNNVAALYDQLTVRMPVTVEKR</sequence>
<dbReference type="InterPro" id="IPR001279">
    <property type="entry name" value="Metallo-B-lactamas"/>
</dbReference>
<protein>
    <submittedName>
        <fullName evidence="3">Beta-lactamase domain protein</fullName>
    </submittedName>
</protein>
<dbReference type="EMBL" id="FWDO01000004">
    <property type="protein sequence ID" value="SLM17687.1"/>
    <property type="molecule type" value="Genomic_DNA"/>
</dbReference>
<feature type="domain" description="Metallo-beta-lactamase" evidence="2">
    <location>
        <begin position="16"/>
        <end position="210"/>
    </location>
</feature>
<dbReference type="Pfam" id="PF00753">
    <property type="entry name" value="Lactamase_B"/>
    <property type="match status" value="1"/>
</dbReference>
<name>A0A3P3XN41_9SPIR</name>
<dbReference type="PANTHER" id="PTHR42951:SF4">
    <property type="entry name" value="ACYL-COENZYME A THIOESTERASE MBLAC2"/>
    <property type="match status" value="1"/>
</dbReference>
<evidence type="ECO:0000256" key="1">
    <source>
        <dbReference type="ARBA" id="ARBA00005250"/>
    </source>
</evidence>
<dbReference type="InterPro" id="IPR050855">
    <property type="entry name" value="NDM-1-like"/>
</dbReference>
<evidence type="ECO:0000259" key="2">
    <source>
        <dbReference type="SMART" id="SM00849"/>
    </source>
</evidence>
<dbReference type="Gene3D" id="3.60.15.10">
    <property type="entry name" value="Ribonuclease Z/Hydroxyacylglutathione hydrolase-like"/>
    <property type="match status" value="1"/>
</dbReference>
<dbReference type="InterPro" id="IPR036866">
    <property type="entry name" value="RibonucZ/Hydroxyglut_hydro"/>
</dbReference>
<dbReference type="CDD" id="cd16282">
    <property type="entry name" value="metallo-hydrolase-like_MBL-fold"/>
    <property type="match status" value="1"/>
</dbReference>
<reference evidence="3" key="1">
    <citation type="submission" date="2017-02" db="EMBL/GenBank/DDBJ databases">
        <authorList>
            <person name="Regsiter A."/>
            <person name="William W."/>
        </authorList>
    </citation>
    <scope>NUCLEOTIDE SEQUENCE</scope>
    <source>
        <strain evidence="3">BdmA 4</strain>
    </source>
</reference>
<dbReference type="SUPFAM" id="SSF56281">
    <property type="entry name" value="Metallo-hydrolase/oxidoreductase"/>
    <property type="match status" value="1"/>
</dbReference>
<dbReference type="AlphaFoldDB" id="A0A3P3XN41"/>
<evidence type="ECO:0000313" key="3">
    <source>
        <dbReference type="EMBL" id="SLM17687.1"/>
    </source>
</evidence>
<proteinExistence type="inferred from homology"/>
<organism evidence="3">
    <name type="scientific">uncultured spirochete</name>
    <dbReference type="NCBI Taxonomy" id="156406"/>
    <lineage>
        <taxon>Bacteria</taxon>
        <taxon>Pseudomonadati</taxon>
        <taxon>Spirochaetota</taxon>
        <taxon>Spirochaetia</taxon>
        <taxon>Spirochaetales</taxon>
        <taxon>environmental samples</taxon>
    </lineage>
</organism>
<dbReference type="PANTHER" id="PTHR42951">
    <property type="entry name" value="METALLO-BETA-LACTAMASE DOMAIN-CONTAINING"/>
    <property type="match status" value="1"/>
</dbReference>
<gene>
    <name evidence="3" type="ORF">SPIRO4BDMA_40256</name>
</gene>